<dbReference type="PANTHER" id="PTHR31742">
    <property type="entry name" value="RPA-INTERACTING PROTEIN RPAIN"/>
    <property type="match status" value="1"/>
</dbReference>
<evidence type="ECO:0000256" key="3">
    <source>
        <dbReference type="ARBA" id="ARBA00022833"/>
    </source>
</evidence>
<dbReference type="GO" id="GO:0008270">
    <property type="term" value="F:zinc ion binding"/>
    <property type="evidence" value="ECO:0007669"/>
    <property type="project" value="UniProtKB-KW"/>
</dbReference>
<organism evidence="5 6">
    <name type="scientific">Salmo trutta</name>
    <name type="common">Brown trout</name>
    <dbReference type="NCBI Taxonomy" id="8032"/>
    <lineage>
        <taxon>Eukaryota</taxon>
        <taxon>Metazoa</taxon>
        <taxon>Chordata</taxon>
        <taxon>Craniata</taxon>
        <taxon>Vertebrata</taxon>
        <taxon>Euteleostomi</taxon>
        <taxon>Actinopterygii</taxon>
        <taxon>Neopterygii</taxon>
        <taxon>Teleostei</taxon>
        <taxon>Protacanthopterygii</taxon>
        <taxon>Salmoniformes</taxon>
        <taxon>Salmonidae</taxon>
        <taxon>Salmoninae</taxon>
        <taxon>Salmo</taxon>
    </lineage>
</organism>
<evidence type="ECO:0000313" key="5">
    <source>
        <dbReference type="Ensembl" id="ENSSTUP00000040293.1"/>
    </source>
</evidence>
<dbReference type="GeneTree" id="ENSGT01010000224314"/>
<dbReference type="InParanoid" id="A0A673Z0L8"/>
<protein>
    <recommendedName>
        <fullName evidence="4">RPA-interacting protein C-terminal domain-containing protein</fullName>
    </recommendedName>
</protein>
<dbReference type="AlphaFoldDB" id="A0A673Z0L8"/>
<proteinExistence type="predicted"/>
<name>A0A673Z0L8_SALTR</name>
<dbReference type="GO" id="GO:0016605">
    <property type="term" value="C:PML body"/>
    <property type="evidence" value="ECO:0007669"/>
    <property type="project" value="TreeGrafter"/>
</dbReference>
<dbReference type="Pfam" id="PF14768">
    <property type="entry name" value="RPA_interact_C"/>
    <property type="match status" value="1"/>
</dbReference>
<feature type="domain" description="RPA-interacting protein C-terminal" evidence="4">
    <location>
        <begin position="81"/>
        <end position="140"/>
    </location>
</feature>
<dbReference type="GO" id="GO:0006606">
    <property type="term" value="P:protein import into nucleus"/>
    <property type="evidence" value="ECO:0007669"/>
    <property type="project" value="TreeGrafter"/>
</dbReference>
<dbReference type="InterPro" id="IPR028156">
    <property type="entry name" value="RIP"/>
</dbReference>
<dbReference type="Ensembl" id="ENSSTUT00000042117.1">
    <property type="protein sequence ID" value="ENSSTUP00000040293.1"/>
    <property type="gene ID" value="ENSSTUG00000017131.1"/>
</dbReference>
<dbReference type="PANTHER" id="PTHR31742:SF1">
    <property type="entry name" value="RPA-INTERACTING PROTEIN"/>
    <property type="match status" value="1"/>
</dbReference>
<keyword evidence="2" id="KW-0863">Zinc-finger</keyword>
<keyword evidence="3" id="KW-0862">Zinc</keyword>
<reference evidence="5" key="2">
    <citation type="submission" date="2025-09" db="UniProtKB">
        <authorList>
            <consortium name="Ensembl"/>
        </authorList>
    </citation>
    <scope>IDENTIFICATION</scope>
</reference>
<evidence type="ECO:0000313" key="6">
    <source>
        <dbReference type="Proteomes" id="UP000472277"/>
    </source>
</evidence>
<accession>A0A673Z0L8</accession>
<dbReference type="InterPro" id="IPR028159">
    <property type="entry name" value="RPA_interact_C_dom"/>
</dbReference>
<sequence>CVASSRHSLMEGLTLFVPQRCVDWLRNSRSRLLEKYSQMGESQHCLISQINKSMQFEDVSISQRCTVNHSDCVTVFFFNFRNNLTVNSHFTSCPCGFYINTRQRNMTAEVLQCLLERRVTEHMEDCHQIPVVSMASNRDSLVTCVVTDMLP</sequence>
<evidence type="ECO:0000259" key="4">
    <source>
        <dbReference type="Pfam" id="PF14768"/>
    </source>
</evidence>
<keyword evidence="1" id="KW-0479">Metal-binding</keyword>
<reference evidence="5" key="1">
    <citation type="submission" date="2025-08" db="UniProtKB">
        <authorList>
            <consortium name="Ensembl"/>
        </authorList>
    </citation>
    <scope>IDENTIFICATION</scope>
</reference>
<keyword evidence="6" id="KW-1185">Reference proteome</keyword>
<dbReference type="Proteomes" id="UP000472277">
    <property type="component" value="Chromosome 15"/>
</dbReference>
<evidence type="ECO:0000256" key="1">
    <source>
        <dbReference type="ARBA" id="ARBA00022723"/>
    </source>
</evidence>
<evidence type="ECO:0000256" key="2">
    <source>
        <dbReference type="ARBA" id="ARBA00022771"/>
    </source>
</evidence>